<accession>A0ABW2UL94</accession>
<comment type="cofactor">
    <cofactor evidence="9">
        <name>Fe(2+)</name>
        <dbReference type="ChEBI" id="CHEBI:29033"/>
    </cofactor>
    <cofactor evidence="9">
        <name>Mn(2+)</name>
        <dbReference type="ChEBI" id="CHEBI:29035"/>
    </cofactor>
</comment>
<reference evidence="11" key="1">
    <citation type="journal article" date="2019" name="Int. J. Syst. Evol. Microbiol.">
        <title>The Global Catalogue of Microorganisms (GCM) 10K type strain sequencing project: providing services to taxonomists for standard genome sequencing and annotation.</title>
        <authorList>
            <consortium name="The Broad Institute Genomics Platform"/>
            <consortium name="The Broad Institute Genome Sequencing Center for Infectious Disease"/>
            <person name="Wu L."/>
            <person name="Ma J."/>
        </authorList>
    </citation>
    <scope>NUCLEOTIDE SEQUENCE [LARGE SCALE GENOMIC DNA]</scope>
    <source>
        <strain evidence="11">CGMCC 1.12750</strain>
    </source>
</reference>
<evidence type="ECO:0000256" key="8">
    <source>
        <dbReference type="ARBA" id="ARBA00023239"/>
    </source>
</evidence>
<keyword evidence="8 9" id="KW-0456">Lyase</keyword>
<evidence type="ECO:0000313" key="10">
    <source>
        <dbReference type="EMBL" id="MFC7705484.1"/>
    </source>
</evidence>
<comment type="catalytic activity">
    <reaction evidence="1 9">
        <text>D-mannonate = 2-dehydro-3-deoxy-D-gluconate + H2O</text>
        <dbReference type="Rhea" id="RHEA:20097"/>
        <dbReference type="ChEBI" id="CHEBI:15377"/>
        <dbReference type="ChEBI" id="CHEBI:17767"/>
        <dbReference type="ChEBI" id="CHEBI:57990"/>
        <dbReference type="EC" id="4.2.1.8"/>
    </reaction>
</comment>
<protein>
    <recommendedName>
        <fullName evidence="5 9">Mannonate dehydratase</fullName>
        <ecNumber evidence="5 9">4.2.1.8</ecNumber>
    </recommendedName>
    <alternativeName>
        <fullName evidence="9">D-mannonate hydro-lyase</fullName>
    </alternativeName>
</protein>
<comment type="pathway">
    <text evidence="3 9">Carbohydrate metabolism; pentose and glucuronate interconversion.</text>
</comment>
<dbReference type="Gene3D" id="3.20.20.150">
    <property type="entry name" value="Divalent-metal-dependent TIM barrel enzymes"/>
    <property type="match status" value="1"/>
</dbReference>
<evidence type="ECO:0000256" key="3">
    <source>
        <dbReference type="ARBA" id="ARBA00004892"/>
    </source>
</evidence>
<gene>
    <name evidence="9 10" type="primary">uxuA</name>
    <name evidence="10" type="ORF">ACFQXB_14920</name>
</gene>
<name>A0ABW2UL94_9RHOB</name>
<dbReference type="Pfam" id="PF03786">
    <property type="entry name" value="UxuA"/>
    <property type="match status" value="1"/>
</dbReference>
<comment type="similarity">
    <text evidence="4 9">Belongs to the mannonate dehydratase family.</text>
</comment>
<evidence type="ECO:0000256" key="1">
    <source>
        <dbReference type="ARBA" id="ARBA00001794"/>
    </source>
</evidence>
<dbReference type="EMBL" id="JBHTFQ010000008">
    <property type="protein sequence ID" value="MFC7705484.1"/>
    <property type="molecule type" value="Genomic_DNA"/>
</dbReference>
<evidence type="ECO:0000313" key="11">
    <source>
        <dbReference type="Proteomes" id="UP001596516"/>
    </source>
</evidence>
<keyword evidence="6 9" id="KW-0408">Iron</keyword>
<dbReference type="PANTHER" id="PTHR30387:SF2">
    <property type="entry name" value="MANNONATE DEHYDRATASE"/>
    <property type="match status" value="1"/>
</dbReference>
<keyword evidence="11" id="KW-1185">Reference proteome</keyword>
<dbReference type="HAMAP" id="MF_00106">
    <property type="entry name" value="UxuA"/>
    <property type="match status" value="1"/>
</dbReference>
<dbReference type="GO" id="GO:0008927">
    <property type="term" value="F:mannonate dehydratase activity"/>
    <property type="evidence" value="ECO:0007669"/>
    <property type="project" value="UniProtKB-EC"/>
</dbReference>
<comment type="caution">
    <text evidence="10">The sequence shown here is derived from an EMBL/GenBank/DDBJ whole genome shotgun (WGS) entry which is preliminary data.</text>
</comment>
<dbReference type="RefSeq" id="WP_377405449.1">
    <property type="nucleotide sequence ID" value="NZ_JBHTFQ010000008.1"/>
</dbReference>
<dbReference type="NCBIfam" id="TIGR00695">
    <property type="entry name" value="uxuA"/>
    <property type="match status" value="1"/>
</dbReference>
<dbReference type="PANTHER" id="PTHR30387">
    <property type="entry name" value="MANNONATE DEHYDRATASE"/>
    <property type="match status" value="1"/>
</dbReference>
<evidence type="ECO:0000256" key="9">
    <source>
        <dbReference type="HAMAP-Rule" id="MF_00106"/>
    </source>
</evidence>
<evidence type="ECO:0000256" key="4">
    <source>
        <dbReference type="ARBA" id="ARBA00007389"/>
    </source>
</evidence>
<evidence type="ECO:0000256" key="5">
    <source>
        <dbReference type="ARBA" id="ARBA00012927"/>
    </source>
</evidence>
<evidence type="ECO:0000256" key="7">
    <source>
        <dbReference type="ARBA" id="ARBA00023211"/>
    </source>
</evidence>
<dbReference type="Proteomes" id="UP001596516">
    <property type="component" value="Unassembled WGS sequence"/>
</dbReference>
<evidence type="ECO:0000256" key="2">
    <source>
        <dbReference type="ARBA" id="ARBA00002713"/>
    </source>
</evidence>
<organism evidence="10 11">
    <name type="scientific">Plastorhodobacter daqingensis</name>
    <dbReference type="NCBI Taxonomy" id="1387281"/>
    <lineage>
        <taxon>Bacteria</taxon>
        <taxon>Pseudomonadati</taxon>
        <taxon>Pseudomonadota</taxon>
        <taxon>Alphaproteobacteria</taxon>
        <taxon>Rhodobacterales</taxon>
        <taxon>Paracoccaceae</taxon>
        <taxon>Plastorhodobacter</taxon>
    </lineage>
</organism>
<dbReference type="SUPFAM" id="SSF51658">
    <property type="entry name" value="Xylose isomerase-like"/>
    <property type="match status" value="1"/>
</dbReference>
<dbReference type="InterPro" id="IPR004628">
    <property type="entry name" value="Man_deHydtase"/>
</dbReference>
<evidence type="ECO:0000256" key="6">
    <source>
        <dbReference type="ARBA" id="ARBA00023004"/>
    </source>
</evidence>
<sequence>MRQTWRWFGPADPVSVDTMLQAGVQGVVSALHHVPTGAVWTPEEIARRQSDIATMRDGRPSGLKWEVVESLPVSEAIKTQTGDWREHVAAWNQSLHHLHAAGLRVICYNFMPVLDWTRTDLTWARPTGARCMRFDLADFAAFDIHILARPGAAEDFPEDLREEAARRFAAMTDAAREALAANIVFGLPGAAERLTTADLRDLLATYVPVTDAVLRRNFNDFLEQVAPVAQDLGMRLCCHPDDPPFPLLGLPRIMSTEADYAERMAAVDLPANGITLCSGSLGARHDNDLPGMMRRLGDRVHFLHLRNVRRDSDTIPASFFEDEHLGGQTDMAALIATILEEEARRKAAGRDDWQIPMRPDHGQDILDDIGRGGQPGYPAIGRLKGLAELRGVELGLRHAGFGA</sequence>
<dbReference type="InterPro" id="IPR036237">
    <property type="entry name" value="Xyl_isomerase-like_sf"/>
</dbReference>
<comment type="function">
    <text evidence="2 9">Catalyzes the dehydration of D-mannonate.</text>
</comment>
<proteinExistence type="inferred from homology"/>
<keyword evidence="7 9" id="KW-0464">Manganese</keyword>
<dbReference type="NCBIfam" id="NF003027">
    <property type="entry name" value="PRK03906.1"/>
    <property type="match status" value="1"/>
</dbReference>
<dbReference type="EC" id="4.2.1.8" evidence="5 9"/>
<dbReference type="PIRSF" id="PIRSF016049">
    <property type="entry name" value="Man_dehyd"/>
    <property type="match status" value="1"/>
</dbReference>